<dbReference type="EMBL" id="JAAAIP010001297">
    <property type="protein sequence ID" value="KAG0308180.1"/>
    <property type="molecule type" value="Genomic_DNA"/>
</dbReference>
<protein>
    <submittedName>
        <fullName evidence="2">Uncharacterized protein</fullName>
    </submittedName>
</protein>
<feature type="region of interest" description="Disordered" evidence="1">
    <location>
        <begin position="350"/>
        <end position="373"/>
    </location>
</feature>
<feature type="non-terminal residue" evidence="2">
    <location>
        <position position="531"/>
    </location>
</feature>
<dbReference type="AlphaFoldDB" id="A0A9P6QYU9"/>
<proteinExistence type="predicted"/>
<evidence type="ECO:0000313" key="3">
    <source>
        <dbReference type="Proteomes" id="UP000738325"/>
    </source>
</evidence>
<dbReference type="Proteomes" id="UP000738325">
    <property type="component" value="Unassembled WGS sequence"/>
</dbReference>
<evidence type="ECO:0000313" key="2">
    <source>
        <dbReference type="EMBL" id="KAG0308180.1"/>
    </source>
</evidence>
<dbReference type="OrthoDB" id="2107553at2759"/>
<evidence type="ECO:0000256" key="1">
    <source>
        <dbReference type="SAM" id="MobiDB-lite"/>
    </source>
</evidence>
<name>A0A9P6QYU9_9FUNG</name>
<organism evidence="2 3">
    <name type="scientific">Dissophora globulifera</name>
    <dbReference type="NCBI Taxonomy" id="979702"/>
    <lineage>
        <taxon>Eukaryota</taxon>
        <taxon>Fungi</taxon>
        <taxon>Fungi incertae sedis</taxon>
        <taxon>Mucoromycota</taxon>
        <taxon>Mortierellomycotina</taxon>
        <taxon>Mortierellomycetes</taxon>
        <taxon>Mortierellales</taxon>
        <taxon>Mortierellaceae</taxon>
        <taxon>Dissophora</taxon>
    </lineage>
</organism>
<sequence length="531" mass="56930">SHYYRNISAVEALGNMELASHSVSHSPNLLRFPIGTGTEIWDGIDYDEKNYFPFIGECSAAMTTTIPNATACDTPSGTQYFYTIGGSLLGEARVSKFILEAISINNSPVRSFRTGHLLYPDALPQVLQATGYKYSSSGAANDQNTHLPYQPFYNQAYNQAVDIIEFPLSASDEDGLINGDWAAPGSATYPDGSYAYQQYQVIQKIAKYGGQYTFLIHPTTHELPGVKPSLFSDKLAFQQTLSPKVASVSYFDSMGGRGDFHSARIASGIDVALNAATATATVTVTLPKSIIDLTLRVPTAWSFASSTVAVNATSGAVVLVNSVPAGTVTLTFKTSGTVAVTSAPAAGSAPTTTTISMATPTVPAPTPTPTNPKMVDDFSDPQRYGNEMNALGYYTGDDETVSAKTTVQGDWMLLSYTPTTYWYTLLGAANTCNDYSQFTKISLAVRYPTTKRIGFSVVLQETDSSTCTGLTQHPLDVTTLINGATAGSDKWLHLDLPLTSFGSINLHNMKAIVLSNFASAGQVEVDYIYFS</sequence>
<gene>
    <name evidence="2" type="ORF">BGZ99_001209</name>
</gene>
<dbReference type="Gene3D" id="3.20.20.370">
    <property type="entry name" value="Glycoside hydrolase/deacetylase"/>
    <property type="match status" value="1"/>
</dbReference>
<dbReference type="Gene3D" id="2.60.120.430">
    <property type="entry name" value="Galactose-binding lectin"/>
    <property type="match status" value="1"/>
</dbReference>
<reference evidence="2" key="1">
    <citation type="journal article" date="2020" name="Fungal Divers.">
        <title>Resolving the Mortierellaceae phylogeny through synthesis of multi-gene phylogenetics and phylogenomics.</title>
        <authorList>
            <person name="Vandepol N."/>
            <person name="Liber J."/>
            <person name="Desiro A."/>
            <person name="Na H."/>
            <person name="Kennedy M."/>
            <person name="Barry K."/>
            <person name="Grigoriev I.V."/>
            <person name="Miller A.N."/>
            <person name="O'Donnell K."/>
            <person name="Stajich J.E."/>
            <person name="Bonito G."/>
        </authorList>
    </citation>
    <scope>NUCLEOTIDE SEQUENCE</scope>
    <source>
        <strain evidence="2">REB-010B</strain>
    </source>
</reference>
<feature type="compositionally biased region" description="Low complexity" evidence="1">
    <location>
        <begin position="350"/>
        <end position="361"/>
    </location>
</feature>
<keyword evidence="3" id="KW-1185">Reference proteome</keyword>
<accession>A0A9P6QYU9</accession>
<comment type="caution">
    <text evidence="2">The sequence shown here is derived from an EMBL/GenBank/DDBJ whole genome shotgun (WGS) entry which is preliminary data.</text>
</comment>